<comment type="similarity">
    <text evidence="3">Belongs to the glycosyltransferase 2 family. GalNAc-T subfamily.</text>
</comment>
<evidence type="ECO:0000256" key="1">
    <source>
        <dbReference type="ARBA" id="ARBA00022679"/>
    </source>
</evidence>
<keyword evidence="7" id="KW-1185">Reference proteome</keyword>
<dbReference type="GO" id="GO:0004653">
    <property type="term" value="F:polypeptide N-acetylgalactosaminyltransferase activity"/>
    <property type="evidence" value="ECO:0007669"/>
    <property type="project" value="TreeGrafter"/>
</dbReference>
<dbReference type="OrthoDB" id="6119243at2759"/>
<accession>A0A2T7PS26</accession>
<comment type="pathway">
    <text evidence="3">Protein modification; protein glycosylation.</text>
</comment>
<keyword evidence="3" id="KW-0464">Manganese</keyword>
<sequence>MPRLLRQHHAGGLPVVITAEEFRRQPNSLTGNPLIDTYGDNDWLLAGEMGRGVTFSGEEKTTSEKLQDRWHINIMASDVIPVNRMLPDSRPEGCVHVTFPRELPSTSVVIPFHDEWPSVLLRTVYSVINRTPRHLLQQVVLVDDNSALAALGAPLDQYVRDFFPRDLIRLVRLRQRTGLIASRVEGLRHSDGDVVVFLDSHVEVNVAWLEPLLVEIQSNRQTLAMSTLDYINAHTFEYNYYRNRTVRYGFDWRLFFFELNFRSDQEVSSPHATRPGVVAVGTAFAINRKYFEDLGGYDVGMKIWGGENIELSWRVWLCGGRLVHVPCSRVGHVARTQPYSFGAKGRHMTTMFNYKRAAEVWMGPYRKFVYENFPEMEDGAIIHVQSQLCLDEDASGPITSYCRPDVTSQKWVFTNYVKV</sequence>
<dbReference type="InterPro" id="IPR029044">
    <property type="entry name" value="Nucleotide-diphossugar_trans"/>
</dbReference>
<dbReference type="PANTHER" id="PTHR11675">
    <property type="entry name" value="N-ACETYLGALACTOSAMINYLTRANSFERASE"/>
    <property type="match status" value="1"/>
</dbReference>
<dbReference type="Proteomes" id="UP000245119">
    <property type="component" value="Linkage Group LG2"/>
</dbReference>
<dbReference type="GO" id="GO:0006493">
    <property type="term" value="P:protein O-linked glycosylation"/>
    <property type="evidence" value="ECO:0007669"/>
    <property type="project" value="TreeGrafter"/>
</dbReference>
<dbReference type="Gene3D" id="3.90.550.10">
    <property type="entry name" value="Spore Coat Polysaccharide Biosynthesis Protein SpsA, Chain A"/>
    <property type="match status" value="1"/>
</dbReference>
<keyword evidence="1 3" id="KW-0808">Transferase</keyword>
<evidence type="ECO:0000256" key="2">
    <source>
        <dbReference type="ARBA" id="ARBA00023157"/>
    </source>
</evidence>
<dbReference type="GO" id="GO:0030246">
    <property type="term" value="F:carbohydrate binding"/>
    <property type="evidence" value="ECO:0007669"/>
    <property type="project" value="UniProtKB-KW"/>
</dbReference>
<dbReference type="Pfam" id="PF00535">
    <property type="entry name" value="Glycos_transf_2"/>
    <property type="match status" value="1"/>
</dbReference>
<reference evidence="6 7" key="1">
    <citation type="submission" date="2018-04" db="EMBL/GenBank/DDBJ databases">
        <title>The genome of golden apple snail Pomacea canaliculata provides insight into stress tolerance and invasive adaptation.</title>
        <authorList>
            <person name="Liu C."/>
            <person name="Liu B."/>
            <person name="Ren Y."/>
            <person name="Zhang Y."/>
            <person name="Wang H."/>
            <person name="Li S."/>
            <person name="Jiang F."/>
            <person name="Yin L."/>
            <person name="Zhang G."/>
            <person name="Qian W."/>
            <person name="Fan W."/>
        </authorList>
    </citation>
    <scope>NUCLEOTIDE SEQUENCE [LARGE SCALE GENOMIC DNA]</scope>
    <source>
        <strain evidence="6">SZHN2017</strain>
        <tissue evidence="6">Muscle</tissue>
    </source>
</reference>
<dbReference type="AlphaFoldDB" id="A0A2T7PS26"/>
<dbReference type="InterPro" id="IPR027791">
    <property type="entry name" value="Galactosyl_T_C"/>
</dbReference>
<dbReference type="UniPathway" id="UPA00378"/>
<dbReference type="SUPFAM" id="SSF53448">
    <property type="entry name" value="Nucleotide-diphospho-sugar transferases"/>
    <property type="match status" value="1"/>
</dbReference>
<dbReference type="SUPFAM" id="SSF50370">
    <property type="entry name" value="Ricin B-like lectins"/>
    <property type="match status" value="1"/>
</dbReference>
<dbReference type="GO" id="GO:0000139">
    <property type="term" value="C:Golgi membrane"/>
    <property type="evidence" value="ECO:0007669"/>
    <property type="project" value="UniProtKB-SubCell"/>
</dbReference>
<keyword evidence="3" id="KW-0430">Lectin</keyword>
<protein>
    <recommendedName>
        <fullName evidence="3">Polypeptide N-acetylgalactosaminyltransferase</fullName>
        <ecNumber evidence="3">2.4.1.-</ecNumber>
    </recommendedName>
    <alternativeName>
        <fullName evidence="3">Protein-UDP acetylgalactosaminyltransferase</fullName>
    </alternativeName>
</protein>
<evidence type="ECO:0000313" key="6">
    <source>
        <dbReference type="EMBL" id="PVD36225.1"/>
    </source>
</evidence>
<evidence type="ECO:0000259" key="4">
    <source>
        <dbReference type="Pfam" id="PF00535"/>
    </source>
</evidence>
<dbReference type="EMBL" id="PZQS01000002">
    <property type="protein sequence ID" value="PVD36225.1"/>
    <property type="molecule type" value="Genomic_DNA"/>
</dbReference>
<organism evidence="6 7">
    <name type="scientific">Pomacea canaliculata</name>
    <name type="common">Golden apple snail</name>
    <dbReference type="NCBI Taxonomy" id="400727"/>
    <lineage>
        <taxon>Eukaryota</taxon>
        <taxon>Metazoa</taxon>
        <taxon>Spiralia</taxon>
        <taxon>Lophotrochozoa</taxon>
        <taxon>Mollusca</taxon>
        <taxon>Gastropoda</taxon>
        <taxon>Caenogastropoda</taxon>
        <taxon>Architaenioglossa</taxon>
        <taxon>Ampullarioidea</taxon>
        <taxon>Ampullariidae</taxon>
        <taxon>Pomacea</taxon>
    </lineage>
</organism>
<keyword evidence="3" id="KW-0328">Glycosyltransferase</keyword>
<gene>
    <name evidence="6" type="ORF">C0Q70_03201</name>
</gene>
<keyword evidence="2 3" id="KW-1015">Disulfide bond</keyword>
<feature type="domain" description="Glycosyltransferase 2-like" evidence="4">
    <location>
        <begin position="107"/>
        <end position="268"/>
    </location>
</feature>
<comment type="caution">
    <text evidence="6">The sequence shown here is derived from an EMBL/GenBank/DDBJ whole genome shotgun (WGS) entry which is preliminary data.</text>
</comment>
<dbReference type="InterPro" id="IPR035992">
    <property type="entry name" value="Ricin_B-like_lectins"/>
</dbReference>
<keyword evidence="3" id="KW-0333">Golgi apparatus</keyword>
<comment type="cofactor">
    <cofactor evidence="3">
        <name>Mn(2+)</name>
        <dbReference type="ChEBI" id="CHEBI:29035"/>
    </cofactor>
</comment>
<evidence type="ECO:0000256" key="3">
    <source>
        <dbReference type="RuleBase" id="RU361242"/>
    </source>
</evidence>
<evidence type="ECO:0000313" key="7">
    <source>
        <dbReference type="Proteomes" id="UP000245119"/>
    </source>
</evidence>
<dbReference type="Pfam" id="PF02709">
    <property type="entry name" value="Glyco_transf_7C"/>
    <property type="match status" value="1"/>
</dbReference>
<name>A0A2T7PS26_POMCA</name>
<proteinExistence type="inferred from homology"/>
<dbReference type="EC" id="2.4.1.-" evidence="3"/>
<evidence type="ECO:0000259" key="5">
    <source>
        <dbReference type="Pfam" id="PF02709"/>
    </source>
</evidence>
<dbReference type="InterPro" id="IPR001173">
    <property type="entry name" value="Glyco_trans_2-like"/>
</dbReference>
<comment type="subcellular location">
    <subcellularLocation>
        <location evidence="3">Golgi apparatus membrane</location>
        <topology evidence="3">Single-pass type II membrane protein</topology>
    </subcellularLocation>
</comment>
<dbReference type="PANTHER" id="PTHR11675:SF126">
    <property type="entry name" value="RICIN B LECTIN DOMAIN-CONTAINING PROTEIN"/>
    <property type="match status" value="1"/>
</dbReference>
<feature type="domain" description="Galactosyltransferase C-terminal" evidence="5">
    <location>
        <begin position="271"/>
        <end position="333"/>
    </location>
</feature>